<dbReference type="NCBIfam" id="TIGR02357">
    <property type="entry name" value="ECF_ThiT_YuaJ"/>
    <property type="match status" value="1"/>
</dbReference>
<dbReference type="InterPro" id="IPR012651">
    <property type="entry name" value="Thia_Transptr_ThiT"/>
</dbReference>
<name>A0A926DY02_9FIRM</name>
<keyword evidence="3" id="KW-1185">Reference proteome</keyword>
<evidence type="ECO:0000256" key="1">
    <source>
        <dbReference type="SAM" id="Phobius"/>
    </source>
</evidence>
<feature type="transmembrane region" description="Helical" evidence="1">
    <location>
        <begin position="162"/>
        <end position="181"/>
    </location>
</feature>
<dbReference type="Proteomes" id="UP000653127">
    <property type="component" value="Unassembled WGS sequence"/>
</dbReference>
<organism evidence="2 3">
    <name type="scientific">Ligaoa zhengdingensis</name>
    <dbReference type="NCBI Taxonomy" id="2763658"/>
    <lineage>
        <taxon>Bacteria</taxon>
        <taxon>Bacillati</taxon>
        <taxon>Bacillota</taxon>
        <taxon>Clostridia</taxon>
        <taxon>Eubacteriales</taxon>
        <taxon>Oscillospiraceae</taxon>
        <taxon>Ligaoa</taxon>
    </lineage>
</organism>
<proteinExistence type="predicted"/>
<gene>
    <name evidence="2" type="primary">thiT</name>
    <name evidence="2" type="ORF">H8711_00950</name>
</gene>
<feature type="transmembrane region" description="Helical" evidence="1">
    <location>
        <begin position="12"/>
        <end position="29"/>
    </location>
</feature>
<dbReference type="Gene3D" id="1.10.1760.20">
    <property type="match status" value="1"/>
</dbReference>
<evidence type="ECO:0000313" key="2">
    <source>
        <dbReference type="EMBL" id="MBC8545504.1"/>
    </source>
</evidence>
<protein>
    <submittedName>
        <fullName evidence="2">Energy-coupled thiamine transporter ThiT</fullName>
    </submittedName>
</protein>
<dbReference type="AlphaFoldDB" id="A0A926DY02"/>
<keyword evidence="1" id="KW-0472">Membrane</keyword>
<comment type="caution">
    <text evidence="2">The sequence shown here is derived from an EMBL/GenBank/DDBJ whole genome shotgun (WGS) entry which is preliminary data.</text>
</comment>
<dbReference type="RefSeq" id="WP_249281658.1">
    <property type="nucleotide sequence ID" value="NZ_JACRST010000001.1"/>
</dbReference>
<accession>A0A926DY02</accession>
<sequence>MQTNRTKTQIMVECALMIALATVLGYIPIFEMPQGGSITLCSMAPIILAAHRNGLKWGLFTGFVHSLIQMLLGFKNVLYCTTFPAMVGCILLDYVIAFTALGLAAAVEKPFKNKLVGIGVGSVVVGLIRYLCSFLSGILIWGGYAPEDMPVWLYSLTYNGSYMIPEIIITAVAVVLLVKLLDVRQKKKQAA</sequence>
<feature type="transmembrane region" description="Helical" evidence="1">
    <location>
        <begin position="118"/>
        <end position="142"/>
    </location>
</feature>
<keyword evidence="1" id="KW-0812">Transmembrane</keyword>
<keyword evidence="1" id="KW-1133">Transmembrane helix</keyword>
<feature type="transmembrane region" description="Helical" evidence="1">
    <location>
        <begin position="85"/>
        <end position="106"/>
    </location>
</feature>
<reference evidence="2" key="1">
    <citation type="submission" date="2020-08" db="EMBL/GenBank/DDBJ databases">
        <title>Genome public.</title>
        <authorList>
            <person name="Liu C."/>
            <person name="Sun Q."/>
        </authorList>
    </citation>
    <scope>NUCLEOTIDE SEQUENCE</scope>
    <source>
        <strain evidence="2">NSJ-31</strain>
    </source>
</reference>
<dbReference type="GO" id="GO:0005886">
    <property type="term" value="C:plasma membrane"/>
    <property type="evidence" value="ECO:0007669"/>
    <property type="project" value="InterPro"/>
</dbReference>
<evidence type="ECO:0000313" key="3">
    <source>
        <dbReference type="Proteomes" id="UP000653127"/>
    </source>
</evidence>
<dbReference type="Pfam" id="PF09515">
    <property type="entry name" value="Thia_YuaJ"/>
    <property type="match status" value="1"/>
</dbReference>
<dbReference type="GO" id="GO:0015234">
    <property type="term" value="F:thiamine transmembrane transporter activity"/>
    <property type="evidence" value="ECO:0007669"/>
    <property type="project" value="InterPro"/>
</dbReference>
<dbReference type="EMBL" id="JACRST010000001">
    <property type="protein sequence ID" value="MBC8545504.1"/>
    <property type="molecule type" value="Genomic_DNA"/>
</dbReference>